<feature type="transmembrane region" description="Helical" evidence="1">
    <location>
        <begin position="152"/>
        <end position="170"/>
    </location>
</feature>
<protein>
    <recommendedName>
        <fullName evidence="4">Membrane protein 6-pyruvoyl-tetrahydropterin synthase-related domain-containing protein</fullName>
    </recommendedName>
</protein>
<evidence type="ECO:0000313" key="3">
    <source>
        <dbReference type="Proteomes" id="UP001138751"/>
    </source>
</evidence>
<evidence type="ECO:0000256" key="1">
    <source>
        <dbReference type="SAM" id="Phobius"/>
    </source>
</evidence>
<comment type="caution">
    <text evidence="2">The sequence shown here is derived from an EMBL/GenBank/DDBJ whole genome shotgun (WGS) entry which is preliminary data.</text>
</comment>
<feature type="transmembrane region" description="Helical" evidence="1">
    <location>
        <begin position="283"/>
        <end position="306"/>
    </location>
</feature>
<feature type="transmembrane region" description="Helical" evidence="1">
    <location>
        <begin position="12"/>
        <end position="33"/>
    </location>
</feature>
<sequence length="581" mass="61582">MTAEVTRPPASGGVWIILVAAVLLGAPILLLGAPATDNAHYNLNWAEQFAALLASGVAVPRWLPDAFGGLGSPTFVFYAPLPFYATAPLLWLFGNVLDGGRIMGLVQVAMLAGSGLMMRRWLLQCGAARHATVGSLIYMAAPYHLFDIYVRGSFGEIAAYAALPLLVAALDRCLRGHCRHVLWLAFATALLLLSHLPSAMLAAVFVAIPYAFLRLASAARPMAARMRGGAAVLAGATGGIVLAAFQVVPALAMLSANSFEHMTTGRYDSAGWLLLRPDAWLSAGYMTFVATAAFGVAALAIAGLAFTRGGVGGEPRIWAVLTLLGGAFMAGILPALWSDGSPLTRVQFPWRMLLVLDFTSVTALVLAAEHSGRPRRATLAVWFLTVLPALFVLAAAAYPILRTTTTNAWRETYRTVVAYRPDPGEYLPAGHWLGPSAAGVASIDHVLQLLASIGPGSRAWGEPEAEVGVRVVESGPLGERLAVAAPYGGRVVLRRFDFPAWHLVGPGAELGLPREPHGPDRLLSFRVPPGEHTLELVWIMPLSARIAALASVLGWFAWGLAALSWRFLPSAGPIGVPVRSP</sequence>
<evidence type="ECO:0008006" key="4">
    <source>
        <dbReference type="Google" id="ProtNLM"/>
    </source>
</evidence>
<feature type="transmembrane region" description="Helical" evidence="1">
    <location>
        <begin position="349"/>
        <end position="367"/>
    </location>
</feature>
<name>A0A9X9WSR3_9PROT</name>
<reference evidence="2" key="2">
    <citation type="journal article" date="2021" name="Syst. Appl. Microbiol.">
        <title>Roseomonas hellenica sp. nov., isolated from roots of wild-growing Alkanna tinctoria.</title>
        <authorList>
            <person name="Rat A."/>
            <person name="Naranjo H.D."/>
            <person name="Lebbe L."/>
            <person name="Cnockaert M."/>
            <person name="Krigas N."/>
            <person name="Grigoriadou K."/>
            <person name="Maloupa E."/>
            <person name="Willems A."/>
        </authorList>
    </citation>
    <scope>NUCLEOTIDE SEQUENCE</scope>
    <source>
        <strain evidence="2">LMG 31231</strain>
    </source>
</reference>
<keyword evidence="1" id="KW-1133">Transmembrane helix</keyword>
<dbReference type="RefSeq" id="WP_211860566.1">
    <property type="nucleotide sequence ID" value="NZ_JAAEDM010000005.1"/>
</dbReference>
<feature type="transmembrane region" description="Helical" evidence="1">
    <location>
        <begin position="379"/>
        <end position="401"/>
    </location>
</feature>
<organism evidence="2 3">
    <name type="scientific">Neoroseomonas soli</name>
    <dbReference type="NCBI Taxonomy" id="1081025"/>
    <lineage>
        <taxon>Bacteria</taxon>
        <taxon>Pseudomonadati</taxon>
        <taxon>Pseudomonadota</taxon>
        <taxon>Alphaproteobacteria</taxon>
        <taxon>Acetobacterales</taxon>
        <taxon>Acetobacteraceae</taxon>
        <taxon>Neoroseomonas</taxon>
    </lineage>
</organism>
<dbReference type="Proteomes" id="UP001138751">
    <property type="component" value="Unassembled WGS sequence"/>
</dbReference>
<gene>
    <name evidence="2" type="ORF">GXW76_03315</name>
</gene>
<dbReference type="EMBL" id="JAAEDM010000005">
    <property type="protein sequence ID" value="MBR0670192.1"/>
    <property type="molecule type" value="Genomic_DNA"/>
</dbReference>
<proteinExistence type="predicted"/>
<evidence type="ECO:0000313" key="2">
    <source>
        <dbReference type="EMBL" id="MBR0670192.1"/>
    </source>
</evidence>
<feature type="transmembrane region" description="Helical" evidence="1">
    <location>
        <begin position="75"/>
        <end position="94"/>
    </location>
</feature>
<accession>A0A9X9WSR3</accession>
<feature type="transmembrane region" description="Helical" evidence="1">
    <location>
        <begin position="318"/>
        <end position="337"/>
    </location>
</feature>
<keyword evidence="1" id="KW-0812">Transmembrane</keyword>
<keyword evidence="3" id="KW-1185">Reference proteome</keyword>
<keyword evidence="1" id="KW-0472">Membrane</keyword>
<reference evidence="2" key="1">
    <citation type="submission" date="2020-01" db="EMBL/GenBank/DDBJ databases">
        <authorList>
            <person name="Rat A."/>
        </authorList>
    </citation>
    <scope>NUCLEOTIDE SEQUENCE</scope>
    <source>
        <strain evidence="2">LMG 31231</strain>
    </source>
</reference>
<feature type="transmembrane region" description="Helical" evidence="1">
    <location>
        <begin position="228"/>
        <end position="252"/>
    </location>
</feature>
<dbReference type="AlphaFoldDB" id="A0A9X9WSR3"/>